<proteinExistence type="predicted"/>
<dbReference type="AlphaFoldDB" id="A0A154PAT2"/>
<reference evidence="1 2" key="1">
    <citation type="submission" date="2015-07" db="EMBL/GenBank/DDBJ databases">
        <title>The genome of Dufourea novaeangliae.</title>
        <authorList>
            <person name="Pan H."/>
            <person name="Kapheim K."/>
        </authorList>
    </citation>
    <scope>NUCLEOTIDE SEQUENCE [LARGE SCALE GENOMIC DNA]</scope>
    <source>
        <strain evidence="1">0120121106</strain>
        <tissue evidence="1">Whole body</tissue>
    </source>
</reference>
<organism evidence="1 2">
    <name type="scientific">Dufourea novaeangliae</name>
    <name type="common">Sweat bee</name>
    <dbReference type="NCBI Taxonomy" id="178035"/>
    <lineage>
        <taxon>Eukaryota</taxon>
        <taxon>Metazoa</taxon>
        <taxon>Ecdysozoa</taxon>
        <taxon>Arthropoda</taxon>
        <taxon>Hexapoda</taxon>
        <taxon>Insecta</taxon>
        <taxon>Pterygota</taxon>
        <taxon>Neoptera</taxon>
        <taxon>Endopterygota</taxon>
        <taxon>Hymenoptera</taxon>
        <taxon>Apocrita</taxon>
        <taxon>Aculeata</taxon>
        <taxon>Apoidea</taxon>
        <taxon>Anthophila</taxon>
        <taxon>Halictidae</taxon>
        <taxon>Rophitinae</taxon>
        <taxon>Dufourea</taxon>
    </lineage>
</organism>
<dbReference type="Proteomes" id="UP000076502">
    <property type="component" value="Unassembled WGS sequence"/>
</dbReference>
<accession>A0A154PAT2</accession>
<name>A0A154PAT2_DUFNO</name>
<dbReference type="PANTHER" id="PTHR47326:SF1">
    <property type="entry name" value="HTH PSQ-TYPE DOMAIN-CONTAINING PROTEIN"/>
    <property type="match status" value="1"/>
</dbReference>
<dbReference type="PANTHER" id="PTHR47326">
    <property type="entry name" value="TRANSPOSABLE ELEMENT TC3 TRANSPOSASE-LIKE PROTEIN"/>
    <property type="match status" value="1"/>
</dbReference>
<evidence type="ECO:0000313" key="1">
    <source>
        <dbReference type="EMBL" id="KZC08941.1"/>
    </source>
</evidence>
<dbReference type="InterPro" id="IPR036397">
    <property type="entry name" value="RNaseH_sf"/>
</dbReference>
<evidence type="ECO:0008006" key="3">
    <source>
        <dbReference type="Google" id="ProtNLM"/>
    </source>
</evidence>
<protein>
    <recommendedName>
        <fullName evidence="3">Transposable element Tc3 transposase</fullName>
    </recommendedName>
</protein>
<gene>
    <name evidence="1" type="ORF">WN55_00291</name>
</gene>
<dbReference type="Gene3D" id="3.30.420.10">
    <property type="entry name" value="Ribonuclease H-like superfamily/Ribonuclease H"/>
    <property type="match status" value="1"/>
</dbReference>
<evidence type="ECO:0000313" key="2">
    <source>
        <dbReference type="Proteomes" id="UP000076502"/>
    </source>
</evidence>
<dbReference type="EMBL" id="KQ434861">
    <property type="protein sequence ID" value="KZC08941.1"/>
    <property type="molecule type" value="Genomic_DNA"/>
</dbReference>
<dbReference type="GO" id="GO:0003676">
    <property type="term" value="F:nucleic acid binding"/>
    <property type="evidence" value="ECO:0007669"/>
    <property type="project" value="InterPro"/>
</dbReference>
<keyword evidence="2" id="KW-1185">Reference proteome</keyword>
<sequence>MWFQQDGCPGHSARIITQFLHVTFGDRWIGRAENHKWPARSPNLTPLDFYLWGKLKQQVYNEIPTTKEDMKERIRRTCTAINTTDIQHAVLFVKQRFRVCINVQVTILNTCISRVLLLDK</sequence>